<name>A0A6I3WJE2_9PSED</name>
<evidence type="ECO:0000313" key="2">
    <source>
        <dbReference type="Proteomes" id="UP000438196"/>
    </source>
</evidence>
<evidence type="ECO:0000313" key="1">
    <source>
        <dbReference type="EMBL" id="MUF07433.1"/>
    </source>
</evidence>
<dbReference type="RefSeq" id="WP_155585576.1">
    <property type="nucleotide sequence ID" value="NZ_JBHSTH010000044.1"/>
</dbReference>
<dbReference type="SUPFAM" id="SSF81901">
    <property type="entry name" value="HCP-like"/>
    <property type="match status" value="1"/>
</dbReference>
<dbReference type="PANTHER" id="PTHR11102:SF160">
    <property type="entry name" value="ERAD-ASSOCIATED E3 UBIQUITIN-PROTEIN LIGASE COMPONENT HRD3"/>
    <property type="match status" value="1"/>
</dbReference>
<keyword evidence="2" id="KW-1185">Reference proteome</keyword>
<dbReference type="InterPro" id="IPR011990">
    <property type="entry name" value="TPR-like_helical_dom_sf"/>
</dbReference>
<accession>A0A6I3WJE2</accession>
<dbReference type="InterPro" id="IPR006597">
    <property type="entry name" value="Sel1-like"/>
</dbReference>
<dbReference type="PANTHER" id="PTHR11102">
    <property type="entry name" value="SEL-1-LIKE PROTEIN"/>
    <property type="match status" value="1"/>
</dbReference>
<dbReference type="Proteomes" id="UP000438196">
    <property type="component" value="Unassembled WGS sequence"/>
</dbReference>
<organism evidence="1 2">
    <name type="scientific">Pseudomonas spelaei</name>
    <dbReference type="NCBI Taxonomy" id="1055469"/>
    <lineage>
        <taxon>Bacteria</taxon>
        <taxon>Pseudomonadati</taxon>
        <taxon>Pseudomonadota</taxon>
        <taxon>Gammaproteobacteria</taxon>
        <taxon>Pseudomonadales</taxon>
        <taxon>Pseudomonadaceae</taxon>
        <taxon>Pseudomonas</taxon>
    </lineage>
</organism>
<dbReference type="EMBL" id="WNNK01000024">
    <property type="protein sequence ID" value="MUF07433.1"/>
    <property type="molecule type" value="Genomic_DNA"/>
</dbReference>
<proteinExistence type="predicted"/>
<protein>
    <submittedName>
        <fullName evidence="1">Sel1 repeat family protein</fullName>
    </submittedName>
</protein>
<comment type="caution">
    <text evidence="1">The sequence shown here is derived from an EMBL/GenBank/DDBJ whole genome shotgun (WGS) entry which is preliminary data.</text>
</comment>
<dbReference type="SMART" id="SM00671">
    <property type="entry name" value="SEL1"/>
    <property type="match status" value="3"/>
</dbReference>
<dbReference type="SUPFAM" id="SSF74653">
    <property type="entry name" value="TolA/TonB C-terminal domain"/>
    <property type="match status" value="1"/>
</dbReference>
<dbReference type="Pfam" id="PF08238">
    <property type="entry name" value="Sel1"/>
    <property type="match status" value="3"/>
</dbReference>
<dbReference type="AlphaFoldDB" id="A0A6I3WJE2"/>
<sequence length="250" mass="27633">MTQERVEEIRERSNKGNRVCSTVLAAMYERGVGVPQDIPKAKALYQSAADGDGRVYYQLGRMAEDGVGESPDYVKARQYYRRAANAPEDVSGKAGLAKLMEDGKGGPQDLEGALALYLSAMESIDDDSWKGVERLRAEGLTLTIPQKNRYNQVWAHTVSNRINRKNMSAGLALLKTFKPRSVSKPVKVQFEYTLGSLVPQLSVFESSGDNAFDKAAVEALSDFRFPQVQPMMPEGQKSLQFIGSVKLRGF</sequence>
<gene>
    <name evidence="1" type="ORF">GNF76_24065</name>
</gene>
<dbReference type="OrthoDB" id="7004563at2"/>
<reference evidence="1 2" key="1">
    <citation type="submission" date="2019-11" db="EMBL/GenBank/DDBJ databases">
        <title>Pseudomonas karstica sp. nov. and Pseudomonas spelaei sp. nov. from karst caves.</title>
        <authorList>
            <person name="Zeman M."/>
        </authorList>
    </citation>
    <scope>NUCLEOTIDE SEQUENCE [LARGE SCALE GENOMIC DNA]</scope>
    <source>
        <strain evidence="1 2">CCM 7893</strain>
    </source>
</reference>
<dbReference type="InterPro" id="IPR050767">
    <property type="entry name" value="Sel1_AlgK"/>
</dbReference>
<dbReference type="Gene3D" id="1.25.40.10">
    <property type="entry name" value="Tetratricopeptide repeat domain"/>
    <property type="match status" value="1"/>
</dbReference>